<sequence length="43" mass="5152">MQPPIQVKKVRYDLASIMGSISLWMERTIKWEIDIANNYDRLK</sequence>
<organism evidence="1">
    <name type="scientific">hydrocarbon metagenome</name>
    <dbReference type="NCBI Taxonomy" id="938273"/>
    <lineage>
        <taxon>unclassified sequences</taxon>
        <taxon>metagenomes</taxon>
        <taxon>ecological metagenomes</taxon>
    </lineage>
</organism>
<accession>A0A0W8E660</accession>
<protein>
    <submittedName>
        <fullName evidence="1">Uncharacterized protein</fullName>
    </submittedName>
</protein>
<reference evidence="1" key="1">
    <citation type="journal article" date="2015" name="Proc. Natl. Acad. Sci. U.S.A.">
        <title>Networks of energetic and metabolic interactions define dynamics in microbial communities.</title>
        <authorList>
            <person name="Embree M."/>
            <person name="Liu J.K."/>
            <person name="Al-Bassam M.M."/>
            <person name="Zengler K."/>
        </authorList>
    </citation>
    <scope>NUCLEOTIDE SEQUENCE</scope>
</reference>
<name>A0A0W8E660_9ZZZZ</name>
<evidence type="ECO:0000313" key="1">
    <source>
        <dbReference type="EMBL" id="KUG04107.1"/>
    </source>
</evidence>
<dbReference type="EMBL" id="LNQE01001858">
    <property type="protein sequence ID" value="KUG04107.1"/>
    <property type="molecule type" value="Genomic_DNA"/>
</dbReference>
<proteinExistence type="predicted"/>
<gene>
    <name evidence="1" type="ORF">ASZ90_018469</name>
</gene>
<comment type="caution">
    <text evidence="1">The sequence shown here is derived from an EMBL/GenBank/DDBJ whole genome shotgun (WGS) entry which is preliminary data.</text>
</comment>
<dbReference type="AlphaFoldDB" id="A0A0W8E660"/>